<keyword evidence="1" id="KW-1185">Reference proteome</keyword>
<protein>
    <submittedName>
        <fullName evidence="2">Uncharacterized protein</fullName>
    </submittedName>
</protein>
<evidence type="ECO:0000313" key="2">
    <source>
        <dbReference type="WBParaSite" id="nRc.2.0.1.t13750-RA"/>
    </source>
</evidence>
<evidence type="ECO:0000313" key="1">
    <source>
        <dbReference type="Proteomes" id="UP000887565"/>
    </source>
</evidence>
<reference evidence="2" key="1">
    <citation type="submission" date="2022-11" db="UniProtKB">
        <authorList>
            <consortium name="WormBaseParasite"/>
        </authorList>
    </citation>
    <scope>IDENTIFICATION</scope>
</reference>
<accession>A0A915II44</accession>
<name>A0A915II44_ROMCU</name>
<organism evidence="1 2">
    <name type="scientific">Romanomermis culicivorax</name>
    <name type="common">Nematode worm</name>
    <dbReference type="NCBI Taxonomy" id="13658"/>
    <lineage>
        <taxon>Eukaryota</taxon>
        <taxon>Metazoa</taxon>
        <taxon>Ecdysozoa</taxon>
        <taxon>Nematoda</taxon>
        <taxon>Enoplea</taxon>
        <taxon>Dorylaimia</taxon>
        <taxon>Mermithida</taxon>
        <taxon>Mermithoidea</taxon>
        <taxon>Mermithidae</taxon>
        <taxon>Romanomermis</taxon>
    </lineage>
</organism>
<dbReference type="WBParaSite" id="nRc.2.0.1.t13750-RA">
    <property type="protein sequence ID" value="nRc.2.0.1.t13750-RA"/>
    <property type="gene ID" value="nRc.2.0.1.g13750"/>
</dbReference>
<proteinExistence type="predicted"/>
<dbReference type="Proteomes" id="UP000887565">
    <property type="component" value="Unplaced"/>
</dbReference>
<dbReference type="AlphaFoldDB" id="A0A915II44"/>
<sequence length="113" mass="13005">MQDVGDVKFIRGERTPPSKLELSSSMWSFSDEAVLLTVEGDLAARRVDETEEGIPRFLLLLGTFRSESTNRNYDKIRAKNKRQRMRTIQLAKDEKTQRKQIVLRYSKSISGAL</sequence>